<dbReference type="GO" id="GO:0008168">
    <property type="term" value="F:methyltransferase activity"/>
    <property type="evidence" value="ECO:0007669"/>
    <property type="project" value="UniProtKB-KW"/>
</dbReference>
<keyword evidence="2" id="KW-0808">Transferase</keyword>
<evidence type="ECO:0000256" key="2">
    <source>
        <dbReference type="ARBA" id="ARBA00022679"/>
    </source>
</evidence>
<name>A0A0F9VZL0_9ZZZZ</name>
<keyword evidence="1" id="KW-0489">Methyltransferase</keyword>
<accession>A0A0F9VZL0</accession>
<proteinExistence type="predicted"/>
<dbReference type="EMBL" id="LAZR01000005">
    <property type="protein sequence ID" value="KKO10466.1"/>
    <property type="molecule type" value="Genomic_DNA"/>
</dbReference>
<dbReference type="GO" id="GO:0032259">
    <property type="term" value="P:methylation"/>
    <property type="evidence" value="ECO:0007669"/>
    <property type="project" value="UniProtKB-KW"/>
</dbReference>
<dbReference type="GO" id="GO:0071770">
    <property type="term" value="P:DIM/DIP cell wall layer assembly"/>
    <property type="evidence" value="ECO:0007669"/>
    <property type="project" value="TreeGrafter"/>
</dbReference>
<organism evidence="3">
    <name type="scientific">marine sediment metagenome</name>
    <dbReference type="NCBI Taxonomy" id="412755"/>
    <lineage>
        <taxon>unclassified sequences</taxon>
        <taxon>metagenomes</taxon>
        <taxon>ecological metagenomes</taxon>
    </lineage>
</organism>
<dbReference type="PANTHER" id="PTHR40048">
    <property type="entry name" value="RHAMNOSYL O-METHYLTRANSFERASE"/>
    <property type="match status" value="1"/>
</dbReference>
<dbReference type="PANTHER" id="PTHR40048:SF1">
    <property type="entry name" value="RHAMNOSYL O-METHYLTRANSFERASE"/>
    <property type="match status" value="1"/>
</dbReference>
<dbReference type="Pfam" id="PF13578">
    <property type="entry name" value="Methyltransf_24"/>
    <property type="match status" value="1"/>
</dbReference>
<dbReference type="GO" id="GO:0005886">
    <property type="term" value="C:plasma membrane"/>
    <property type="evidence" value="ECO:0007669"/>
    <property type="project" value="TreeGrafter"/>
</dbReference>
<dbReference type="SUPFAM" id="SSF53335">
    <property type="entry name" value="S-adenosyl-L-methionine-dependent methyltransferases"/>
    <property type="match status" value="1"/>
</dbReference>
<gene>
    <name evidence="3" type="ORF">LCGC14_0030050</name>
</gene>
<comment type="caution">
    <text evidence="3">The sequence shown here is derived from an EMBL/GenBank/DDBJ whole genome shotgun (WGS) entry which is preliminary data.</text>
</comment>
<evidence type="ECO:0008006" key="4">
    <source>
        <dbReference type="Google" id="ProtNLM"/>
    </source>
</evidence>
<dbReference type="AlphaFoldDB" id="A0A0F9VZL0"/>
<evidence type="ECO:0000256" key="1">
    <source>
        <dbReference type="ARBA" id="ARBA00022603"/>
    </source>
</evidence>
<evidence type="ECO:0000313" key="3">
    <source>
        <dbReference type="EMBL" id="KKO10466.1"/>
    </source>
</evidence>
<reference evidence="3" key="1">
    <citation type="journal article" date="2015" name="Nature">
        <title>Complex archaea that bridge the gap between prokaryotes and eukaryotes.</title>
        <authorList>
            <person name="Spang A."/>
            <person name="Saw J.H."/>
            <person name="Jorgensen S.L."/>
            <person name="Zaremba-Niedzwiedzka K."/>
            <person name="Martijn J."/>
            <person name="Lind A.E."/>
            <person name="van Eijk R."/>
            <person name="Schleper C."/>
            <person name="Guy L."/>
            <person name="Ettema T.J."/>
        </authorList>
    </citation>
    <scope>NUCLEOTIDE SEQUENCE</scope>
</reference>
<dbReference type="Gene3D" id="3.40.50.150">
    <property type="entry name" value="Vaccinia Virus protein VP39"/>
    <property type="match status" value="1"/>
</dbReference>
<dbReference type="InterPro" id="IPR029063">
    <property type="entry name" value="SAM-dependent_MTases_sf"/>
</dbReference>
<protein>
    <recommendedName>
        <fullName evidence="4">Class I SAM-dependent methyltransferase</fullName>
    </recommendedName>
</protein>
<sequence>MNQPYTLTVDQTWLFEPQHITEPDSWAGHTPFAAWLVANQQPKCLVELGTHTGFSYGTFCQSVSANALDTQCFAVDTWQGDEHAGNYDDTIYQQVKEWHDARYSAFSYLMRMTFDEALGHFEEGSVDLLHIDGLHTYEAVKHDFETWLPKLSDKAVVLFHDTHVRERGFAVWQLWEELTQQYPHITFAHSSGLGVLLVGKDVAPSVKQLADTYKHNPELVSGMFAQLGGRIENLCEMRRQRHQNEARGKALEEREEMLLLRDNAITTLEATVREQQQALGNGELGATKSINDSVENEAWQHSLLAKIAKKLHQ</sequence>